<protein>
    <submittedName>
        <fullName evidence="1">Uncharacterized protein</fullName>
    </submittedName>
</protein>
<evidence type="ECO:0000313" key="2">
    <source>
        <dbReference type="Proteomes" id="UP000828390"/>
    </source>
</evidence>
<organism evidence="1 2">
    <name type="scientific">Dreissena polymorpha</name>
    <name type="common">Zebra mussel</name>
    <name type="synonym">Mytilus polymorpha</name>
    <dbReference type="NCBI Taxonomy" id="45954"/>
    <lineage>
        <taxon>Eukaryota</taxon>
        <taxon>Metazoa</taxon>
        <taxon>Spiralia</taxon>
        <taxon>Lophotrochozoa</taxon>
        <taxon>Mollusca</taxon>
        <taxon>Bivalvia</taxon>
        <taxon>Autobranchia</taxon>
        <taxon>Heteroconchia</taxon>
        <taxon>Euheterodonta</taxon>
        <taxon>Imparidentia</taxon>
        <taxon>Neoheterodontei</taxon>
        <taxon>Myida</taxon>
        <taxon>Dreissenoidea</taxon>
        <taxon>Dreissenidae</taxon>
        <taxon>Dreissena</taxon>
    </lineage>
</organism>
<reference evidence="1" key="2">
    <citation type="submission" date="2020-11" db="EMBL/GenBank/DDBJ databases">
        <authorList>
            <person name="McCartney M.A."/>
            <person name="Auch B."/>
            <person name="Kono T."/>
            <person name="Mallez S."/>
            <person name="Becker A."/>
            <person name="Gohl D.M."/>
            <person name="Silverstein K.A.T."/>
            <person name="Koren S."/>
            <person name="Bechman K.B."/>
            <person name="Herman A."/>
            <person name="Abrahante J.E."/>
            <person name="Garbe J."/>
        </authorList>
    </citation>
    <scope>NUCLEOTIDE SEQUENCE</scope>
    <source>
        <strain evidence="1">Duluth1</strain>
        <tissue evidence="1">Whole animal</tissue>
    </source>
</reference>
<keyword evidence="2" id="KW-1185">Reference proteome</keyword>
<proteinExistence type="predicted"/>
<reference evidence="1" key="1">
    <citation type="journal article" date="2019" name="bioRxiv">
        <title>The Genome of the Zebra Mussel, Dreissena polymorpha: A Resource for Invasive Species Research.</title>
        <authorList>
            <person name="McCartney M.A."/>
            <person name="Auch B."/>
            <person name="Kono T."/>
            <person name="Mallez S."/>
            <person name="Zhang Y."/>
            <person name="Obille A."/>
            <person name="Becker A."/>
            <person name="Abrahante J.E."/>
            <person name="Garbe J."/>
            <person name="Badalamenti J.P."/>
            <person name="Herman A."/>
            <person name="Mangelson H."/>
            <person name="Liachko I."/>
            <person name="Sullivan S."/>
            <person name="Sone E.D."/>
            <person name="Koren S."/>
            <person name="Silverstein K.A.T."/>
            <person name="Beckman K.B."/>
            <person name="Gohl D.M."/>
        </authorList>
    </citation>
    <scope>NUCLEOTIDE SEQUENCE</scope>
    <source>
        <strain evidence="1">Duluth1</strain>
        <tissue evidence="1">Whole animal</tissue>
    </source>
</reference>
<sequence length="74" mass="8294">MQEGQGRLIATDLTETVILIGLGEIKESRIVMVEIGTRTCLIEMKNEGMIQILMKITMQSPSILETMVSKQEIQ</sequence>
<evidence type="ECO:0000313" key="1">
    <source>
        <dbReference type="EMBL" id="KAH3752083.1"/>
    </source>
</evidence>
<dbReference type="AlphaFoldDB" id="A0A9D4DN23"/>
<accession>A0A9D4DN23</accession>
<dbReference type="EMBL" id="JAIWYP010000010">
    <property type="protein sequence ID" value="KAH3752083.1"/>
    <property type="molecule type" value="Genomic_DNA"/>
</dbReference>
<gene>
    <name evidence="1" type="ORF">DPMN_186693</name>
</gene>
<comment type="caution">
    <text evidence="1">The sequence shown here is derived from an EMBL/GenBank/DDBJ whole genome shotgun (WGS) entry which is preliminary data.</text>
</comment>
<name>A0A9D4DN23_DREPO</name>
<dbReference type="Proteomes" id="UP000828390">
    <property type="component" value="Unassembled WGS sequence"/>
</dbReference>